<organism evidence="2 3">
    <name type="scientific">Amborella trichopoda</name>
    <dbReference type="NCBI Taxonomy" id="13333"/>
    <lineage>
        <taxon>Eukaryota</taxon>
        <taxon>Viridiplantae</taxon>
        <taxon>Streptophyta</taxon>
        <taxon>Embryophyta</taxon>
        <taxon>Tracheophyta</taxon>
        <taxon>Spermatophyta</taxon>
        <taxon>Magnoliopsida</taxon>
        <taxon>Amborellales</taxon>
        <taxon>Amborellaceae</taxon>
        <taxon>Amborella</taxon>
    </lineage>
</organism>
<feature type="compositionally biased region" description="Basic residues" evidence="1">
    <location>
        <begin position="9"/>
        <end position="18"/>
    </location>
</feature>
<dbReference type="EMBL" id="KI394342">
    <property type="protein sequence ID" value="ERN03682.1"/>
    <property type="molecule type" value="Genomic_DNA"/>
</dbReference>
<keyword evidence="3" id="KW-1185">Reference proteome</keyword>
<reference evidence="3" key="1">
    <citation type="journal article" date="2013" name="Science">
        <title>The Amborella genome and the evolution of flowering plants.</title>
        <authorList>
            <consortium name="Amborella Genome Project"/>
        </authorList>
    </citation>
    <scope>NUCLEOTIDE SEQUENCE [LARGE SCALE GENOMIC DNA]</scope>
</reference>
<name>W1P1I9_AMBTC</name>
<evidence type="ECO:0000313" key="3">
    <source>
        <dbReference type="Proteomes" id="UP000017836"/>
    </source>
</evidence>
<evidence type="ECO:0008006" key="4">
    <source>
        <dbReference type="Google" id="ProtNLM"/>
    </source>
</evidence>
<proteinExistence type="predicted"/>
<accession>W1P1I9</accession>
<evidence type="ECO:0000313" key="2">
    <source>
        <dbReference type="EMBL" id="ERN03682.1"/>
    </source>
</evidence>
<feature type="region of interest" description="Disordered" evidence="1">
    <location>
        <begin position="1"/>
        <end position="24"/>
    </location>
</feature>
<protein>
    <recommendedName>
        <fullName evidence="4">CCHC-type domain-containing protein</fullName>
    </recommendedName>
</protein>
<gene>
    <name evidence="2" type="ORF">AMTR_s00144p00092330</name>
</gene>
<sequence length="105" mass="12076">MAKKNEKAKSKKNFRKPPHGQSSLKFNKCYNSNKYGHIVKYCRKPKEKDAGQASGTKDFTLVVEVFLMISRKGVTVLENFIWATRLASTFLERAHLDFHFQPVAL</sequence>
<dbReference type="Gramene" id="ERN03682">
    <property type="protein sequence ID" value="ERN03682"/>
    <property type="gene ID" value="AMTR_s00144p00092330"/>
</dbReference>
<dbReference type="HOGENOM" id="CLU_1984542_0_0_1"/>
<dbReference type="Proteomes" id="UP000017836">
    <property type="component" value="Unassembled WGS sequence"/>
</dbReference>
<dbReference type="AlphaFoldDB" id="W1P1I9"/>
<evidence type="ECO:0000256" key="1">
    <source>
        <dbReference type="SAM" id="MobiDB-lite"/>
    </source>
</evidence>